<reference evidence="6 7" key="1">
    <citation type="journal article" date="2015" name="Genome Biol. Evol.">
        <title>The genome of winter moth (Operophtera brumata) provides a genomic perspective on sexual dimorphism and phenology.</title>
        <authorList>
            <person name="Derks M.F."/>
            <person name="Smit S."/>
            <person name="Salis L."/>
            <person name="Schijlen E."/>
            <person name="Bossers A."/>
            <person name="Mateman C."/>
            <person name="Pijl A.S."/>
            <person name="de Ridder D."/>
            <person name="Groenen M.A."/>
            <person name="Visser M.E."/>
            <person name="Megens H.J."/>
        </authorList>
    </citation>
    <scope>NUCLEOTIDE SEQUENCE [LARGE SCALE GENOMIC DNA]</scope>
    <source>
        <strain evidence="6">WM2013NL</strain>
        <tissue evidence="6">Head and thorax</tissue>
    </source>
</reference>
<comment type="subcellular location">
    <subcellularLocation>
        <location evidence="1">Membrane</location>
        <topology evidence="1">Multi-pass membrane protein</topology>
    </subcellularLocation>
</comment>
<protein>
    <submittedName>
        <fullName evidence="6">Sialin</fullName>
    </submittedName>
</protein>
<keyword evidence="2 5" id="KW-0812">Transmembrane</keyword>
<dbReference type="InterPro" id="IPR050382">
    <property type="entry name" value="MFS_Na/Anion_cotransporter"/>
</dbReference>
<dbReference type="STRING" id="104452.A0A0L7KT14"/>
<comment type="caution">
    <text evidence="6">The sequence shown here is derived from an EMBL/GenBank/DDBJ whole genome shotgun (WGS) entry which is preliminary data.</text>
</comment>
<evidence type="ECO:0000256" key="3">
    <source>
        <dbReference type="ARBA" id="ARBA00022989"/>
    </source>
</evidence>
<feature type="transmembrane region" description="Helical" evidence="5">
    <location>
        <begin position="87"/>
        <end position="106"/>
    </location>
</feature>
<evidence type="ECO:0000313" key="7">
    <source>
        <dbReference type="Proteomes" id="UP000037510"/>
    </source>
</evidence>
<dbReference type="GO" id="GO:0022857">
    <property type="term" value="F:transmembrane transporter activity"/>
    <property type="evidence" value="ECO:0007669"/>
    <property type="project" value="TreeGrafter"/>
</dbReference>
<evidence type="ECO:0000256" key="2">
    <source>
        <dbReference type="ARBA" id="ARBA00022692"/>
    </source>
</evidence>
<keyword evidence="4 5" id="KW-0472">Membrane</keyword>
<evidence type="ECO:0000256" key="4">
    <source>
        <dbReference type="ARBA" id="ARBA00023136"/>
    </source>
</evidence>
<proteinExistence type="predicted"/>
<dbReference type="GO" id="GO:0006820">
    <property type="term" value="P:monoatomic anion transport"/>
    <property type="evidence" value="ECO:0007669"/>
    <property type="project" value="TreeGrafter"/>
</dbReference>
<name>A0A0L7KT14_OPEBR</name>
<dbReference type="InterPro" id="IPR036259">
    <property type="entry name" value="MFS_trans_sf"/>
</dbReference>
<organism evidence="6 7">
    <name type="scientific">Operophtera brumata</name>
    <name type="common">Winter moth</name>
    <name type="synonym">Phalaena brumata</name>
    <dbReference type="NCBI Taxonomy" id="104452"/>
    <lineage>
        <taxon>Eukaryota</taxon>
        <taxon>Metazoa</taxon>
        <taxon>Ecdysozoa</taxon>
        <taxon>Arthropoda</taxon>
        <taxon>Hexapoda</taxon>
        <taxon>Insecta</taxon>
        <taxon>Pterygota</taxon>
        <taxon>Neoptera</taxon>
        <taxon>Endopterygota</taxon>
        <taxon>Lepidoptera</taxon>
        <taxon>Glossata</taxon>
        <taxon>Ditrysia</taxon>
        <taxon>Geometroidea</taxon>
        <taxon>Geometridae</taxon>
        <taxon>Larentiinae</taxon>
        <taxon>Operophtera</taxon>
    </lineage>
</organism>
<dbReference type="PANTHER" id="PTHR11662:SF399">
    <property type="entry name" value="FI19708P1-RELATED"/>
    <property type="match status" value="1"/>
</dbReference>
<accession>A0A0L7KT14</accession>
<gene>
    <name evidence="6" type="ORF">OBRU01_21488</name>
</gene>
<dbReference type="SUPFAM" id="SSF103473">
    <property type="entry name" value="MFS general substrate transporter"/>
    <property type="match status" value="1"/>
</dbReference>
<feature type="transmembrane region" description="Helical" evidence="5">
    <location>
        <begin position="21"/>
        <end position="40"/>
    </location>
</feature>
<evidence type="ECO:0000256" key="5">
    <source>
        <dbReference type="SAM" id="Phobius"/>
    </source>
</evidence>
<sequence length="128" mass="14840">MGTCCTFLICAAVHYYSRWPVGFYISGGLQIAWSFLWVLLVTDFPKAHSFISKEELEYLINTIGNVFTIKLTNSHAPWKVILKSVPFWALCILNFGYSWMIISLCIHGPLYYSRITGYNIYDSNFRDF</sequence>
<evidence type="ECO:0000256" key="1">
    <source>
        <dbReference type="ARBA" id="ARBA00004141"/>
    </source>
</evidence>
<dbReference type="EMBL" id="JTDY01006140">
    <property type="protein sequence ID" value="KOB66250.1"/>
    <property type="molecule type" value="Genomic_DNA"/>
</dbReference>
<keyword evidence="3 5" id="KW-1133">Transmembrane helix</keyword>
<dbReference type="Proteomes" id="UP000037510">
    <property type="component" value="Unassembled WGS sequence"/>
</dbReference>
<dbReference type="AlphaFoldDB" id="A0A0L7KT14"/>
<dbReference type="GO" id="GO:0016020">
    <property type="term" value="C:membrane"/>
    <property type="evidence" value="ECO:0007669"/>
    <property type="project" value="UniProtKB-SubCell"/>
</dbReference>
<evidence type="ECO:0000313" key="6">
    <source>
        <dbReference type="EMBL" id="KOB66250.1"/>
    </source>
</evidence>
<dbReference type="Gene3D" id="1.20.1250.20">
    <property type="entry name" value="MFS general substrate transporter like domains"/>
    <property type="match status" value="1"/>
</dbReference>
<keyword evidence="7" id="KW-1185">Reference proteome</keyword>
<dbReference type="PANTHER" id="PTHR11662">
    <property type="entry name" value="SOLUTE CARRIER FAMILY 17"/>
    <property type="match status" value="1"/>
</dbReference>